<feature type="region of interest" description="Disordered" evidence="14">
    <location>
        <begin position="742"/>
        <end position="826"/>
    </location>
</feature>
<dbReference type="GO" id="GO:0008955">
    <property type="term" value="F:peptidoglycan glycosyltransferase activity"/>
    <property type="evidence" value="ECO:0007669"/>
    <property type="project" value="UniProtKB-EC"/>
</dbReference>
<dbReference type="GO" id="GO:0008360">
    <property type="term" value="P:regulation of cell shape"/>
    <property type="evidence" value="ECO:0007669"/>
    <property type="project" value="UniProtKB-KW"/>
</dbReference>
<dbReference type="Gene3D" id="3.40.710.10">
    <property type="entry name" value="DD-peptidase/beta-lactamase superfamily"/>
    <property type="match status" value="1"/>
</dbReference>
<dbReference type="CDD" id="cd06577">
    <property type="entry name" value="PASTA_pknB"/>
    <property type="match status" value="1"/>
</dbReference>
<evidence type="ECO:0000256" key="11">
    <source>
        <dbReference type="ARBA" id="ARBA00023316"/>
    </source>
</evidence>
<evidence type="ECO:0000256" key="9">
    <source>
        <dbReference type="ARBA" id="ARBA00022984"/>
    </source>
</evidence>
<feature type="compositionally biased region" description="Acidic residues" evidence="14">
    <location>
        <begin position="770"/>
        <end position="799"/>
    </location>
</feature>
<evidence type="ECO:0000256" key="14">
    <source>
        <dbReference type="SAM" id="MobiDB-lite"/>
    </source>
</evidence>
<dbReference type="InterPro" id="IPR001460">
    <property type="entry name" value="PCN-bd_Tpept"/>
</dbReference>
<dbReference type="InterPro" id="IPR005543">
    <property type="entry name" value="PASTA_dom"/>
</dbReference>
<dbReference type="GO" id="GO:0071555">
    <property type="term" value="P:cell wall organization"/>
    <property type="evidence" value="ECO:0007669"/>
    <property type="project" value="UniProtKB-KW"/>
</dbReference>
<evidence type="ECO:0000256" key="5">
    <source>
        <dbReference type="ARBA" id="ARBA00022676"/>
    </source>
</evidence>
<dbReference type="FunFam" id="1.10.3810.10:FF:000001">
    <property type="entry name" value="Penicillin-binding protein 1A"/>
    <property type="match status" value="1"/>
</dbReference>
<evidence type="ECO:0000313" key="18">
    <source>
        <dbReference type="Proteomes" id="UP000243528"/>
    </source>
</evidence>
<comment type="catalytic activity">
    <reaction evidence="12">
        <text>Preferential cleavage: (Ac)2-L-Lys-D-Ala-|-D-Ala. Also transpeptidation of peptidyl-alanyl moieties that are N-acyl substituents of D-alanine.</text>
        <dbReference type="EC" id="3.4.16.4"/>
    </reaction>
</comment>
<dbReference type="GO" id="GO:0030288">
    <property type="term" value="C:outer membrane-bounded periplasmic space"/>
    <property type="evidence" value="ECO:0007669"/>
    <property type="project" value="TreeGrafter"/>
</dbReference>
<dbReference type="SMART" id="SM00740">
    <property type="entry name" value="PASTA"/>
    <property type="match status" value="1"/>
</dbReference>
<keyword evidence="5" id="KW-0328">Glycosyltransferase</keyword>
<organism evidence="17 18">
    <name type="scientific">Haloactinopolyspora alba</name>
    <dbReference type="NCBI Taxonomy" id="648780"/>
    <lineage>
        <taxon>Bacteria</taxon>
        <taxon>Bacillati</taxon>
        <taxon>Actinomycetota</taxon>
        <taxon>Actinomycetes</taxon>
        <taxon>Jiangellales</taxon>
        <taxon>Jiangellaceae</taxon>
        <taxon>Haloactinopolyspora</taxon>
    </lineage>
</organism>
<proteinExistence type="inferred from homology"/>
<dbReference type="Pfam" id="PF03793">
    <property type="entry name" value="PASTA"/>
    <property type="match status" value="1"/>
</dbReference>
<dbReference type="Proteomes" id="UP000243528">
    <property type="component" value="Unassembled WGS sequence"/>
</dbReference>
<reference evidence="17 18" key="1">
    <citation type="submission" date="2018-03" db="EMBL/GenBank/DDBJ databases">
        <title>Genomic Encyclopedia of Archaeal and Bacterial Type Strains, Phase II (KMG-II): from individual species to whole genera.</title>
        <authorList>
            <person name="Goeker M."/>
        </authorList>
    </citation>
    <scope>NUCLEOTIDE SEQUENCE [LARGE SCALE GENOMIC DNA]</scope>
    <source>
        <strain evidence="17 18">DSM 45211</strain>
    </source>
</reference>
<dbReference type="RefSeq" id="WP_106536599.1">
    <property type="nucleotide sequence ID" value="NZ_ML142899.1"/>
</dbReference>
<evidence type="ECO:0000256" key="15">
    <source>
        <dbReference type="SAM" id="Phobius"/>
    </source>
</evidence>
<dbReference type="Gene3D" id="3.30.10.20">
    <property type="match status" value="1"/>
</dbReference>
<accession>A0A2P8E7A2</accession>
<evidence type="ECO:0000256" key="2">
    <source>
        <dbReference type="ARBA" id="ARBA00007739"/>
    </source>
</evidence>
<keyword evidence="15" id="KW-1133">Transmembrane helix</keyword>
<evidence type="ECO:0000256" key="10">
    <source>
        <dbReference type="ARBA" id="ARBA00023268"/>
    </source>
</evidence>
<evidence type="ECO:0000256" key="1">
    <source>
        <dbReference type="ARBA" id="ARBA00007090"/>
    </source>
</evidence>
<dbReference type="SUPFAM" id="SSF54184">
    <property type="entry name" value="Penicillin-binding protein 2x (pbp-2x), c-terminal domain"/>
    <property type="match status" value="1"/>
</dbReference>
<dbReference type="PANTHER" id="PTHR32282">
    <property type="entry name" value="BINDING PROTEIN TRANSPEPTIDASE, PUTATIVE-RELATED"/>
    <property type="match status" value="1"/>
</dbReference>
<evidence type="ECO:0000256" key="13">
    <source>
        <dbReference type="ARBA" id="ARBA00049902"/>
    </source>
</evidence>
<feature type="compositionally biased region" description="Gly residues" evidence="14">
    <location>
        <begin position="813"/>
        <end position="826"/>
    </location>
</feature>
<dbReference type="Pfam" id="PF00905">
    <property type="entry name" value="Transpeptidase"/>
    <property type="match status" value="1"/>
</dbReference>
<dbReference type="InterPro" id="IPR050396">
    <property type="entry name" value="Glycosyltr_51/Transpeptidase"/>
</dbReference>
<comment type="similarity">
    <text evidence="1">In the C-terminal section; belongs to the transpeptidase family.</text>
</comment>
<keyword evidence="3 17" id="KW-0121">Carboxypeptidase</keyword>
<dbReference type="InterPro" id="IPR012338">
    <property type="entry name" value="Beta-lactam/transpept-like"/>
</dbReference>
<evidence type="ECO:0000256" key="7">
    <source>
        <dbReference type="ARBA" id="ARBA00022801"/>
    </source>
</evidence>
<evidence type="ECO:0000256" key="3">
    <source>
        <dbReference type="ARBA" id="ARBA00022645"/>
    </source>
</evidence>
<keyword evidence="18" id="KW-1185">Reference proteome</keyword>
<keyword evidence="10" id="KW-0511">Multifunctional enzyme</keyword>
<evidence type="ECO:0000256" key="6">
    <source>
        <dbReference type="ARBA" id="ARBA00022679"/>
    </source>
</evidence>
<protein>
    <submittedName>
        <fullName evidence="17">Membrane peptidoglycan carboxypeptidase</fullName>
    </submittedName>
</protein>
<keyword evidence="15" id="KW-0812">Transmembrane</keyword>
<dbReference type="GO" id="GO:0009252">
    <property type="term" value="P:peptidoglycan biosynthetic process"/>
    <property type="evidence" value="ECO:0007669"/>
    <property type="project" value="UniProtKB-KW"/>
</dbReference>
<sequence length="826" mass="88060">MAIRPGAVVSSVRRVFLVVGVSALSGVLMAGLILPVVAGLGLTARESADAFADMPSELDAGPMAQRSVIVDDSGDRLATFYEENRVYVGLDKIAPVMQDAILAIEDDRFYERGPIDFQGTIRALMQNLEAGETTGGGSTLTQQYVKLVRLSKADTEEERQDVTDSTGVDGYRRKLEELRMAVGVEKELSKDKILERYLNIAYFGSGAHGIEAAARTYFSTSAAKLSIPQAAMLAGLVQRPYAYDPTRDPEAAQARRNTVLNRMADTGRITEKQAASARKQGLGLDVRPSSDGCTNAWAGYFCDYVAHEIRTMEELGGTPEQRQMMLERGGLRIQTTLNRQVQEAADEAVSDKVAPTDSMIGSIATVEPGTGHIRAIANSRKYGVKGEGVSNINYAVDQNMGGGIGIQPGSTFKVYVLAAAINQGIPLDTTINSPDSISIPEDEFTTCDGEYRSTGTWSPENWTGLEPGNYNLRTGTEMSVNTFFAQLELRTGICEPATIAEKTGMTRANAGENGVGEALEQVPSFTLGVNEVSPLSMAESYATFANRGVHCPATAIEKITDSEGNVLVDNTDPKCERVLEQPVADAVASVLEGVMHNPGATGNDMQLDDGRVAGGKTGTTQRAKAVWYVGFTPQLSTAVAVADVEAPQESLDGREYNGEYEDSACGSCVPGPMWKQMMDEAHEGLPEKDFPELDPEVIEGVSATVPDVRGMTEDAAVDTLEGDGFDVDVFDEVNSDLDEGLVVRTSPGPGNEVSSGTTIGLYLSNGIPPSDDDEGNGEGEGNEGEGNNDDDDDESEPPDIDLPTVDPSFPPGNEGGNEGGNDGWRD</sequence>
<dbReference type="OrthoDB" id="9766909at2"/>
<dbReference type="GO" id="GO:0009002">
    <property type="term" value="F:serine-type D-Ala-D-Ala carboxypeptidase activity"/>
    <property type="evidence" value="ECO:0007669"/>
    <property type="project" value="UniProtKB-EC"/>
</dbReference>
<dbReference type="InterPro" id="IPR036950">
    <property type="entry name" value="PBP_transglycosylase"/>
</dbReference>
<evidence type="ECO:0000259" key="16">
    <source>
        <dbReference type="PROSITE" id="PS51178"/>
    </source>
</evidence>
<dbReference type="Pfam" id="PF00912">
    <property type="entry name" value="Transgly"/>
    <property type="match status" value="1"/>
</dbReference>
<keyword evidence="7" id="KW-0378">Hydrolase</keyword>
<gene>
    <name evidence="17" type="ORF">CLV30_104225</name>
</gene>
<evidence type="ECO:0000313" key="17">
    <source>
        <dbReference type="EMBL" id="PSL05355.1"/>
    </source>
</evidence>
<keyword evidence="4" id="KW-0645">Protease</keyword>
<feature type="transmembrane region" description="Helical" evidence="15">
    <location>
        <begin position="15"/>
        <end position="38"/>
    </location>
</feature>
<dbReference type="AlphaFoldDB" id="A0A2P8E7A2"/>
<comment type="caution">
    <text evidence="17">The sequence shown here is derived from an EMBL/GenBank/DDBJ whole genome shotgun (WGS) entry which is preliminary data.</text>
</comment>
<evidence type="ECO:0000256" key="12">
    <source>
        <dbReference type="ARBA" id="ARBA00034000"/>
    </source>
</evidence>
<dbReference type="SUPFAM" id="SSF53955">
    <property type="entry name" value="Lysozyme-like"/>
    <property type="match status" value="1"/>
</dbReference>
<dbReference type="InterPro" id="IPR001264">
    <property type="entry name" value="Glyco_trans_51"/>
</dbReference>
<keyword evidence="15" id="KW-0472">Membrane</keyword>
<keyword evidence="6" id="KW-0808">Transferase</keyword>
<evidence type="ECO:0000256" key="8">
    <source>
        <dbReference type="ARBA" id="ARBA00022960"/>
    </source>
</evidence>
<dbReference type="PROSITE" id="PS51178">
    <property type="entry name" value="PASTA"/>
    <property type="match status" value="1"/>
</dbReference>
<comment type="catalytic activity">
    <reaction evidence="13">
        <text>[GlcNAc-(1-&gt;4)-Mur2Ac(oyl-L-Ala-gamma-D-Glu-L-Lys-D-Ala-D-Ala)](n)-di-trans,octa-cis-undecaprenyl diphosphate + beta-D-GlcNAc-(1-&gt;4)-Mur2Ac(oyl-L-Ala-gamma-D-Glu-L-Lys-D-Ala-D-Ala)-di-trans,octa-cis-undecaprenyl diphosphate = [GlcNAc-(1-&gt;4)-Mur2Ac(oyl-L-Ala-gamma-D-Glu-L-Lys-D-Ala-D-Ala)](n+1)-di-trans,octa-cis-undecaprenyl diphosphate + di-trans,octa-cis-undecaprenyl diphosphate + H(+)</text>
        <dbReference type="Rhea" id="RHEA:23708"/>
        <dbReference type="Rhea" id="RHEA-COMP:9602"/>
        <dbReference type="Rhea" id="RHEA-COMP:9603"/>
        <dbReference type="ChEBI" id="CHEBI:15378"/>
        <dbReference type="ChEBI" id="CHEBI:58405"/>
        <dbReference type="ChEBI" id="CHEBI:60033"/>
        <dbReference type="ChEBI" id="CHEBI:78435"/>
        <dbReference type="EC" id="2.4.99.28"/>
    </reaction>
</comment>
<comment type="similarity">
    <text evidence="2">In the N-terminal section; belongs to the glycosyltransferase 51 family.</text>
</comment>
<dbReference type="InterPro" id="IPR023346">
    <property type="entry name" value="Lysozyme-like_dom_sf"/>
</dbReference>
<name>A0A2P8E7A2_9ACTN</name>
<keyword evidence="11" id="KW-0961">Cell wall biogenesis/degradation</keyword>
<dbReference type="SUPFAM" id="SSF56601">
    <property type="entry name" value="beta-lactamase/transpeptidase-like"/>
    <property type="match status" value="1"/>
</dbReference>
<keyword evidence="8" id="KW-0133">Cell shape</keyword>
<dbReference type="EMBL" id="PYGE01000004">
    <property type="protein sequence ID" value="PSL05355.1"/>
    <property type="molecule type" value="Genomic_DNA"/>
</dbReference>
<feature type="domain" description="PASTA" evidence="16">
    <location>
        <begin position="700"/>
        <end position="765"/>
    </location>
</feature>
<dbReference type="Gene3D" id="1.10.3810.10">
    <property type="entry name" value="Biosynthetic peptidoglycan transglycosylase-like"/>
    <property type="match status" value="1"/>
</dbReference>
<evidence type="ECO:0000256" key="4">
    <source>
        <dbReference type="ARBA" id="ARBA00022670"/>
    </source>
</evidence>
<dbReference type="GO" id="GO:0008658">
    <property type="term" value="F:penicillin binding"/>
    <property type="evidence" value="ECO:0007669"/>
    <property type="project" value="InterPro"/>
</dbReference>
<dbReference type="PANTHER" id="PTHR32282:SF33">
    <property type="entry name" value="PEPTIDOGLYCAN GLYCOSYLTRANSFERASE"/>
    <property type="match status" value="1"/>
</dbReference>
<dbReference type="GO" id="GO:0006508">
    <property type="term" value="P:proteolysis"/>
    <property type="evidence" value="ECO:0007669"/>
    <property type="project" value="UniProtKB-KW"/>
</dbReference>
<keyword evidence="9" id="KW-0573">Peptidoglycan synthesis</keyword>